<reference evidence="2" key="1">
    <citation type="journal article" date="2022" name="bioRxiv">
        <title>Sequencing and chromosome-scale assembly of the giantPleurodeles waltlgenome.</title>
        <authorList>
            <person name="Brown T."/>
            <person name="Elewa A."/>
            <person name="Iarovenko S."/>
            <person name="Subramanian E."/>
            <person name="Araus A.J."/>
            <person name="Petzold A."/>
            <person name="Susuki M."/>
            <person name="Suzuki K.-i.T."/>
            <person name="Hayashi T."/>
            <person name="Toyoda A."/>
            <person name="Oliveira C."/>
            <person name="Osipova E."/>
            <person name="Leigh N.D."/>
            <person name="Simon A."/>
            <person name="Yun M.H."/>
        </authorList>
    </citation>
    <scope>NUCLEOTIDE SEQUENCE</scope>
    <source>
        <strain evidence="2">20211129_DDA</strain>
        <tissue evidence="2">Liver</tissue>
    </source>
</reference>
<name>A0AAV7N1S1_PLEWA</name>
<sequence>MAITVQAAATPGPQLSTSEHQSTAFGAMTNDSWVLTPGPRTDGETMEKWAKRATRRATRREEAPAELQNPSVIPPGQPIGGQQPDNTTSTKPLIVEEGERLAGGQREEETPILVF</sequence>
<feature type="region of interest" description="Disordered" evidence="1">
    <location>
        <begin position="1"/>
        <end position="91"/>
    </location>
</feature>
<dbReference type="AlphaFoldDB" id="A0AAV7N1S1"/>
<dbReference type="Proteomes" id="UP001066276">
    <property type="component" value="Chromosome 9"/>
</dbReference>
<comment type="caution">
    <text evidence="2">The sequence shown here is derived from an EMBL/GenBank/DDBJ whole genome shotgun (WGS) entry which is preliminary data.</text>
</comment>
<evidence type="ECO:0000313" key="2">
    <source>
        <dbReference type="EMBL" id="KAJ1109971.1"/>
    </source>
</evidence>
<feature type="compositionally biased region" description="Basic and acidic residues" evidence="1">
    <location>
        <begin position="41"/>
        <end position="50"/>
    </location>
</feature>
<feature type="compositionally biased region" description="Polar residues" evidence="1">
    <location>
        <begin position="13"/>
        <end position="33"/>
    </location>
</feature>
<organism evidence="2 3">
    <name type="scientific">Pleurodeles waltl</name>
    <name type="common">Iberian ribbed newt</name>
    <dbReference type="NCBI Taxonomy" id="8319"/>
    <lineage>
        <taxon>Eukaryota</taxon>
        <taxon>Metazoa</taxon>
        <taxon>Chordata</taxon>
        <taxon>Craniata</taxon>
        <taxon>Vertebrata</taxon>
        <taxon>Euteleostomi</taxon>
        <taxon>Amphibia</taxon>
        <taxon>Batrachia</taxon>
        <taxon>Caudata</taxon>
        <taxon>Salamandroidea</taxon>
        <taxon>Salamandridae</taxon>
        <taxon>Pleurodelinae</taxon>
        <taxon>Pleurodeles</taxon>
    </lineage>
</organism>
<evidence type="ECO:0000256" key="1">
    <source>
        <dbReference type="SAM" id="MobiDB-lite"/>
    </source>
</evidence>
<protein>
    <submittedName>
        <fullName evidence="2">Uncharacterized protein</fullName>
    </submittedName>
</protein>
<gene>
    <name evidence="2" type="ORF">NDU88_007328</name>
</gene>
<accession>A0AAV7N1S1</accession>
<proteinExistence type="predicted"/>
<dbReference type="EMBL" id="JANPWB010000013">
    <property type="protein sequence ID" value="KAJ1109971.1"/>
    <property type="molecule type" value="Genomic_DNA"/>
</dbReference>
<evidence type="ECO:0000313" key="3">
    <source>
        <dbReference type="Proteomes" id="UP001066276"/>
    </source>
</evidence>
<keyword evidence="3" id="KW-1185">Reference proteome</keyword>